<dbReference type="Proteomes" id="UP000245207">
    <property type="component" value="Unassembled WGS sequence"/>
</dbReference>
<dbReference type="STRING" id="35608.A0A2U1KBN5"/>
<proteinExistence type="predicted"/>
<sequence length="72" mass="8119">MHQLLIECPSIFTQALSVNEMSYGGVDIPLPFNKEVLQWANKTREILSSAKLTENVKFYNVYGTGRDTPQSV</sequence>
<dbReference type="GO" id="GO:0016787">
    <property type="term" value="F:hydrolase activity"/>
    <property type="evidence" value="ECO:0007669"/>
    <property type="project" value="UniProtKB-KW"/>
</dbReference>
<evidence type="ECO:0000313" key="1">
    <source>
        <dbReference type="EMBL" id="PWA34180.1"/>
    </source>
</evidence>
<organism evidence="1 2">
    <name type="scientific">Artemisia annua</name>
    <name type="common">Sweet wormwood</name>
    <dbReference type="NCBI Taxonomy" id="35608"/>
    <lineage>
        <taxon>Eukaryota</taxon>
        <taxon>Viridiplantae</taxon>
        <taxon>Streptophyta</taxon>
        <taxon>Embryophyta</taxon>
        <taxon>Tracheophyta</taxon>
        <taxon>Spermatophyta</taxon>
        <taxon>Magnoliopsida</taxon>
        <taxon>eudicotyledons</taxon>
        <taxon>Gunneridae</taxon>
        <taxon>Pentapetalae</taxon>
        <taxon>asterids</taxon>
        <taxon>campanulids</taxon>
        <taxon>Asterales</taxon>
        <taxon>Asteraceae</taxon>
        <taxon>Asteroideae</taxon>
        <taxon>Anthemideae</taxon>
        <taxon>Artemisiinae</taxon>
        <taxon>Artemisia</taxon>
    </lineage>
</organism>
<accession>A0A2U1KBN5</accession>
<dbReference type="AlphaFoldDB" id="A0A2U1KBN5"/>
<dbReference type="EMBL" id="PKPP01023488">
    <property type="protein sequence ID" value="PWA34180.1"/>
    <property type="molecule type" value="Genomic_DNA"/>
</dbReference>
<keyword evidence="2" id="KW-1185">Reference proteome</keyword>
<gene>
    <name evidence="1" type="ORF">CTI12_AA621630</name>
</gene>
<evidence type="ECO:0000313" key="2">
    <source>
        <dbReference type="Proteomes" id="UP000245207"/>
    </source>
</evidence>
<keyword evidence="1" id="KW-0378">Hydrolase</keyword>
<reference evidence="1 2" key="1">
    <citation type="journal article" date="2018" name="Mol. Plant">
        <title>The genome of Artemisia annua provides insight into the evolution of Asteraceae family and artemisinin biosynthesis.</title>
        <authorList>
            <person name="Shen Q."/>
            <person name="Zhang L."/>
            <person name="Liao Z."/>
            <person name="Wang S."/>
            <person name="Yan T."/>
            <person name="Shi P."/>
            <person name="Liu M."/>
            <person name="Fu X."/>
            <person name="Pan Q."/>
            <person name="Wang Y."/>
            <person name="Lv Z."/>
            <person name="Lu X."/>
            <person name="Zhang F."/>
            <person name="Jiang W."/>
            <person name="Ma Y."/>
            <person name="Chen M."/>
            <person name="Hao X."/>
            <person name="Li L."/>
            <person name="Tang Y."/>
            <person name="Lv G."/>
            <person name="Zhou Y."/>
            <person name="Sun X."/>
            <person name="Brodelius P.E."/>
            <person name="Rose J.K.C."/>
            <person name="Tang K."/>
        </authorList>
    </citation>
    <scope>NUCLEOTIDE SEQUENCE [LARGE SCALE GENOMIC DNA]</scope>
    <source>
        <strain evidence="2">cv. Huhao1</strain>
        <tissue evidence="1">Leaf</tissue>
    </source>
</reference>
<name>A0A2U1KBN5_ARTAN</name>
<protein>
    <submittedName>
        <fullName evidence="1">Alpha/beta-Hydrolases superfamily protein</fullName>
    </submittedName>
</protein>
<dbReference type="OrthoDB" id="190846at2759"/>
<comment type="caution">
    <text evidence="1">The sequence shown here is derived from an EMBL/GenBank/DDBJ whole genome shotgun (WGS) entry which is preliminary data.</text>
</comment>